<protein>
    <submittedName>
        <fullName evidence="2">Uncharacterized protein</fullName>
    </submittedName>
</protein>
<name>A0A1Y6LBR3_ZYMTR</name>
<evidence type="ECO:0000256" key="1">
    <source>
        <dbReference type="SAM" id="MobiDB-lite"/>
    </source>
</evidence>
<dbReference type="EMBL" id="LT882677">
    <property type="protein sequence ID" value="SMY21937.1"/>
    <property type="molecule type" value="Genomic_DNA"/>
</dbReference>
<organism evidence="2 3">
    <name type="scientific">Zymoseptoria tritici ST99CH_1A5</name>
    <dbReference type="NCBI Taxonomy" id="1276529"/>
    <lineage>
        <taxon>Eukaryota</taxon>
        <taxon>Fungi</taxon>
        <taxon>Dikarya</taxon>
        <taxon>Ascomycota</taxon>
        <taxon>Pezizomycotina</taxon>
        <taxon>Dothideomycetes</taxon>
        <taxon>Dothideomycetidae</taxon>
        <taxon>Mycosphaerellales</taxon>
        <taxon>Mycosphaerellaceae</taxon>
        <taxon>Zymoseptoria</taxon>
    </lineage>
</organism>
<dbReference type="AlphaFoldDB" id="A0A1Y6LBR3"/>
<reference evidence="2 3" key="1">
    <citation type="submission" date="2016-10" db="EMBL/GenBank/DDBJ databases">
        <authorList>
            <person name="Varghese N."/>
        </authorList>
    </citation>
    <scope>NUCLEOTIDE SEQUENCE [LARGE SCALE GENOMIC DNA]</scope>
</reference>
<sequence>MNAVEMSARLSRPDCPSAPQWRPTRTPSPSDLEGIQLFDFVRRHFCAGLSTLDNLLRYLELCGASDCKRRKSGIDSLLGNLRTLEEWLVKFLASELSWQSESVRVKAALMSTRNELRQYSWKVARVLHLLAGT</sequence>
<feature type="region of interest" description="Disordered" evidence="1">
    <location>
        <begin position="1"/>
        <end position="28"/>
    </location>
</feature>
<gene>
    <name evidence="2" type="ORF">ZT1A5_G3375</name>
</gene>
<proteinExistence type="predicted"/>
<dbReference type="Proteomes" id="UP000215453">
    <property type="component" value="Chromosome 2"/>
</dbReference>
<evidence type="ECO:0000313" key="3">
    <source>
        <dbReference type="Proteomes" id="UP000215453"/>
    </source>
</evidence>
<evidence type="ECO:0000313" key="2">
    <source>
        <dbReference type="EMBL" id="SMY21937.1"/>
    </source>
</evidence>
<accession>A0A1Y6LBR3</accession>